<evidence type="ECO:0000313" key="3">
    <source>
        <dbReference type="Proteomes" id="UP000008909"/>
    </source>
</evidence>
<gene>
    <name evidence="2" type="ORF">CLF_103256</name>
</gene>
<evidence type="ECO:0000313" key="2">
    <source>
        <dbReference type="EMBL" id="GAA49583.1"/>
    </source>
</evidence>
<reference evidence="2" key="1">
    <citation type="journal article" date="2011" name="Genome Biol.">
        <title>The draft genome of the carcinogenic human liver fluke Clonorchis sinensis.</title>
        <authorList>
            <person name="Wang X."/>
            <person name="Chen W."/>
            <person name="Huang Y."/>
            <person name="Sun J."/>
            <person name="Men J."/>
            <person name="Liu H."/>
            <person name="Luo F."/>
            <person name="Guo L."/>
            <person name="Lv X."/>
            <person name="Deng C."/>
            <person name="Zhou C."/>
            <person name="Fan Y."/>
            <person name="Li X."/>
            <person name="Huang L."/>
            <person name="Hu Y."/>
            <person name="Liang C."/>
            <person name="Hu X."/>
            <person name="Xu J."/>
            <person name="Yu X."/>
        </authorList>
    </citation>
    <scope>NUCLEOTIDE SEQUENCE [LARGE SCALE GENOMIC DNA]</scope>
    <source>
        <strain evidence="2">Henan</strain>
    </source>
</reference>
<dbReference type="EMBL" id="DF142970">
    <property type="protein sequence ID" value="GAA49583.1"/>
    <property type="molecule type" value="Genomic_DNA"/>
</dbReference>
<keyword evidence="3" id="KW-1185">Reference proteome</keyword>
<sequence length="253" mass="28575">MPLLYNLIVRQVSTPIPLYRSRLGPAATETPMRTRLRHACRRGIGSSSDWSKVWITQPTVTQYSPNAVSHHNSFLPAMHRLRGPLNKLFNKHRTRTLSEECQRAFDAAKSILCSVGKCCENFTTTKSATLPAFRSYASKAASPIMDTVVTCAPNTKSHKPDTSVLKIPAYTVLAQESKRTHVRHKSSHTNNSRRPEDGIHDPKVAATEKFKRGFDAPQASRMEPWRMGLSEHYVRADRSRSTKLSGYNCRQFH</sequence>
<organism evidence="2 3">
    <name type="scientific">Clonorchis sinensis</name>
    <name type="common">Chinese liver fluke</name>
    <dbReference type="NCBI Taxonomy" id="79923"/>
    <lineage>
        <taxon>Eukaryota</taxon>
        <taxon>Metazoa</taxon>
        <taxon>Spiralia</taxon>
        <taxon>Lophotrochozoa</taxon>
        <taxon>Platyhelminthes</taxon>
        <taxon>Trematoda</taxon>
        <taxon>Digenea</taxon>
        <taxon>Opisthorchiida</taxon>
        <taxon>Opisthorchiata</taxon>
        <taxon>Opisthorchiidae</taxon>
        <taxon>Clonorchis</taxon>
    </lineage>
</organism>
<dbReference type="Proteomes" id="UP000008909">
    <property type="component" value="Unassembled WGS sequence"/>
</dbReference>
<protein>
    <submittedName>
        <fullName evidence="2">Uncharacterized protein</fullName>
    </submittedName>
</protein>
<evidence type="ECO:0000256" key="1">
    <source>
        <dbReference type="SAM" id="MobiDB-lite"/>
    </source>
</evidence>
<feature type="region of interest" description="Disordered" evidence="1">
    <location>
        <begin position="178"/>
        <end position="201"/>
    </location>
</feature>
<dbReference type="AlphaFoldDB" id="G7Y9E8"/>
<reference key="2">
    <citation type="submission" date="2011-10" db="EMBL/GenBank/DDBJ databases">
        <title>The genome and transcriptome sequence of Clonorchis sinensis provide insights into the carcinogenic liver fluke.</title>
        <authorList>
            <person name="Wang X."/>
            <person name="Huang Y."/>
            <person name="Chen W."/>
            <person name="Liu H."/>
            <person name="Guo L."/>
            <person name="Chen Y."/>
            <person name="Luo F."/>
            <person name="Zhou W."/>
            <person name="Sun J."/>
            <person name="Mao Q."/>
            <person name="Liang P."/>
            <person name="Zhou C."/>
            <person name="Tian Y."/>
            <person name="Men J."/>
            <person name="Lv X."/>
            <person name="Huang L."/>
            <person name="Zhou J."/>
            <person name="Hu Y."/>
            <person name="Li R."/>
            <person name="Zhang F."/>
            <person name="Lei H."/>
            <person name="Li X."/>
            <person name="Hu X."/>
            <person name="Liang C."/>
            <person name="Xu J."/>
            <person name="Wu Z."/>
            <person name="Yu X."/>
        </authorList>
    </citation>
    <scope>NUCLEOTIDE SEQUENCE</scope>
    <source>
        <strain>Henan</strain>
    </source>
</reference>
<name>G7Y9E8_CLOSI</name>
<accession>G7Y9E8</accession>
<proteinExistence type="predicted"/>